<evidence type="ECO:0000256" key="1">
    <source>
        <dbReference type="SAM" id="MobiDB-lite"/>
    </source>
</evidence>
<dbReference type="GO" id="GO:0005737">
    <property type="term" value="C:cytoplasm"/>
    <property type="evidence" value="ECO:0007669"/>
    <property type="project" value="TreeGrafter"/>
</dbReference>
<evidence type="ECO:0000313" key="4">
    <source>
        <dbReference type="EMBL" id="GES84510.1"/>
    </source>
</evidence>
<protein>
    <submittedName>
        <fullName evidence="4">Kinase-like domain-containing protein</fullName>
    </submittedName>
</protein>
<dbReference type="InterPro" id="IPR001245">
    <property type="entry name" value="Ser-Thr/Tyr_kinase_cat_dom"/>
</dbReference>
<keyword evidence="5" id="KW-1185">Reference proteome</keyword>
<accession>A0A2Z6QX30</accession>
<feature type="region of interest" description="Disordered" evidence="1">
    <location>
        <begin position="467"/>
        <end position="496"/>
    </location>
</feature>
<dbReference type="Pfam" id="PF07714">
    <property type="entry name" value="PK_Tyr_Ser-Thr"/>
    <property type="match status" value="1"/>
</dbReference>
<dbReference type="Gene3D" id="1.10.510.10">
    <property type="entry name" value="Transferase(Phosphotransferase) domain 1"/>
    <property type="match status" value="1"/>
</dbReference>
<dbReference type="OrthoDB" id="2317754at2759"/>
<dbReference type="InterPro" id="IPR000719">
    <property type="entry name" value="Prot_kinase_dom"/>
</dbReference>
<reference evidence="4" key="2">
    <citation type="submission" date="2019-10" db="EMBL/GenBank/DDBJ databases">
        <title>Conservation and host-specific expression of non-tandemly repeated heterogenous ribosome RNA gene in arbuscular mycorrhizal fungi.</title>
        <authorList>
            <person name="Maeda T."/>
            <person name="Kobayashi Y."/>
            <person name="Nakagawa T."/>
            <person name="Ezawa T."/>
            <person name="Yamaguchi K."/>
            <person name="Bino T."/>
            <person name="Nishimoto Y."/>
            <person name="Shigenobu S."/>
            <person name="Kawaguchi M."/>
        </authorList>
    </citation>
    <scope>NUCLEOTIDE SEQUENCE</scope>
    <source>
        <strain evidence="4">HR1</strain>
    </source>
</reference>
<keyword evidence="4" id="KW-0418">Kinase</keyword>
<gene>
    <name evidence="4" type="ORF">RCL2_001162300</name>
    <name evidence="3" type="ORF">RclHR1_17200001</name>
</gene>
<dbReference type="GO" id="GO:0007165">
    <property type="term" value="P:signal transduction"/>
    <property type="evidence" value="ECO:0007669"/>
    <property type="project" value="TreeGrafter"/>
</dbReference>
<organism evidence="3 5">
    <name type="scientific">Rhizophagus clarus</name>
    <dbReference type="NCBI Taxonomy" id="94130"/>
    <lineage>
        <taxon>Eukaryota</taxon>
        <taxon>Fungi</taxon>
        <taxon>Fungi incertae sedis</taxon>
        <taxon>Mucoromycota</taxon>
        <taxon>Glomeromycotina</taxon>
        <taxon>Glomeromycetes</taxon>
        <taxon>Glomerales</taxon>
        <taxon>Glomeraceae</taxon>
        <taxon>Rhizophagus</taxon>
    </lineage>
</organism>
<keyword evidence="4" id="KW-0808">Transferase</keyword>
<dbReference type="GO" id="GO:0004672">
    <property type="term" value="F:protein kinase activity"/>
    <property type="evidence" value="ECO:0007669"/>
    <property type="project" value="InterPro"/>
</dbReference>
<dbReference type="EMBL" id="BEXD01000803">
    <property type="protein sequence ID" value="GBB90309.1"/>
    <property type="molecule type" value="Genomic_DNA"/>
</dbReference>
<feature type="compositionally biased region" description="Acidic residues" evidence="1">
    <location>
        <begin position="470"/>
        <end position="490"/>
    </location>
</feature>
<dbReference type="PRINTS" id="PR00109">
    <property type="entry name" value="TYRKINASE"/>
</dbReference>
<dbReference type="PROSITE" id="PS50011">
    <property type="entry name" value="PROTEIN_KINASE_DOM"/>
    <property type="match status" value="1"/>
</dbReference>
<feature type="domain" description="Protein kinase" evidence="2">
    <location>
        <begin position="109"/>
        <end position="385"/>
    </location>
</feature>
<dbReference type="PANTHER" id="PTHR23257">
    <property type="entry name" value="SERINE-THREONINE PROTEIN KINASE"/>
    <property type="match status" value="1"/>
</dbReference>
<reference evidence="3 5" key="1">
    <citation type="submission" date="2017-11" db="EMBL/GenBank/DDBJ databases">
        <title>The genome of Rhizophagus clarus HR1 reveals common genetic basis of auxotrophy among arbuscular mycorrhizal fungi.</title>
        <authorList>
            <person name="Kobayashi Y."/>
        </authorList>
    </citation>
    <scope>NUCLEOTIDE SEQUENCE [LARGE SCALE GENOMIC DNA]</scope>
    <source>
        <strain evidence="3 5">HR1</strain>
    </source>
</reference>
<evidence type="ECO:0000313" key="5">
    <source>
        <dbReference type="Proteomes" id="UP000247702"/>
    </source>
</evidence>
<dbReference type="InterPro" id="IPR011009">
    <property type="entry name" value="Kinase-like_dom_sf"/>
</dbReference>
<dbReference type="EMBL" id="BLAL01000080">
    <property type="protein sequence ID" value="GES84510.1"/>
    <property type="molecule type" value="Genomic_DNA"/>
</dbReference>
<evidence type="ECO:0000313" key="3">
    <source>
        <dbReference type="EMBL" id="GBB90309.1"/>
    </source>
</evidence>
<dbReference type="Proteomes" id="UP000615446">
    <property type="component" value="Unassembled WGS sequence"/>
</dbReference>
<dbReference type="PANTHER" id="PTHR23257:SF963">
    <property type="entry name" value="AT08303P"/>
    <property type="match status" value="1"/>
</dbReference>
<dbReference type="Proteomes" id="UP000247702">
    <property type="component" value="Unassembled WGS sequence"/>
</dbReference>
<sequence>MDEFHISDEVYNQVKNFQRLTLTNEQGLLINKIIPSKLYNKYIQYGLCERCKQIRTHYTWCQTCNSLIFKENFKNWTSGNDNIDKFIQESQIKATEYWQVLEWIDYSQFSKIKYIAKGGFGTVYTAIWREGYISSWDNKLKTWNRDKQNYRVALKCLNNSQILIQEFSKEVKFHSELNYLPNYIKCYGISQDPDTKNYIMVMDYAPRGSLRNFLNENYHDMKWKDKILYIAWIIDGLKDIHEKDIIHKDFHSGNILIKDEHNFCIGDLGLCEIDDEKSDKKDKKVYGVLPYVAPEVLKGQRYTKAADIYAFGIICHEIITGLPPYCDIPHNQFLALKICSGLRPQSKNYHVPQLLLDTMKQCWDADPLKRPNVAQLKKIYSNLFVGITAERREHDPFSNQEPDEIGISKQCIQADEINKKKVQINSKISYQTHPQAVYTSRLFNYKKPSVTKEFDIPDSLHFDLDNFEKCDDDDDDDDEPEILVPEDDNYDTGISA</sequence>
<evidence type="ECO:0000259" key="2">
    <source>
        <dbReference type="PROSITE" id="PS50011"/>
    </source>
</evidence>
<proteinExistence type="predicted"/>
<dbReference type="InterPro" id="IPR050167">
    <property type="entry name" value="Ser_Thr_protein_kinase"/>
</dbReference>
<dbReference type="AlphaFoldDB" id="A0A2Z6QX30"/>
<name>A0A2Z6QX30_9GLOM</name>
<dbReference type="GO" id="GO:0005524">
    <property type="term" value="F:ATP binding"/>
    <property type="evidence" value="ECO:0007669"/>
    <property type="project" value="InterPro"/>
</dbReference>
<dbReference type="SUPFAM" id="SSF56112">
    <property type="entry name" value="Protein kinase-like (PK-like)"/>
    <property type="match status" value="1"/>
</dbReference>
<comment type="caution">
    <text evidence="3">The sequence shown here is derived from an EMBL/GenBank/DDBJ whole genome shotgun (WGS) entry which is preliminary data.</text>
</comment>